<dbReference type="EMBL" id="JAUSRF010000015">
    <property type="protein sequence ID" value="MDP9839391.1"/>
    <property type="molecule type" value="Genomic_DNA"/>
</dbReference>
<comment type="similarity">
    <text evidence="1 2">Belongs to the phD/YefM antitoxin family.</text>
</comment>
<dbReference type="InterPro" id="IPR036165">
    <property type="entry name" value="YefM-like_sf"/>
</dbReference>
<gene>
    <name evidence="3" type="ORF">J2T09_004167</name>
</gene>
<evidence type="ECO:0000256" key="2">
    <source>
        <dbReference type="RuleBase" id="RU362080"/>
    </source>
</evidence>
<evidence type="ECO:0000313" key="4">
    <source>
        <dbReference type="Proteomes" id="UP001241472"/>
    </source>
</evidence>
<evidence type="ECO:0000256" key="1">
    <source>
        <dbReference type="ARBA" id="ARBA00009981"/>
    </source>
</evidence>
<dbReference type="NCBIfam" id="TIGR01552">
    <property type="entry name" value="phd_fam"/>
    <property type="match status" value="1"/>
</dbReference>
<comment type="caution">
    <text evidence="3">The sequence shown here is derived from an EMBL/GenBank/DDBJ whole genome shotgun (WGS) entry which is preliminary data.</text>
</comment>
<dbReference type="Gene3D" id="3.40.1620.10">
    <property type="entry name" value="YefM-like domain"/>
    <property type="match status" value="1"/>
</dbReference>
<dbReference type="SUPFAM" id="SSF143120">
    <property type="entry name" value="YefM-like"/>
    <property type="match status" value="1"/>
</dbReference>
<dbReference type="InterPro" id="IPR006442">
    <property type="entry name" value="Antitoxin_Phd/YefM"/>
</dbReference>
<organism evidence="3 4">
    <name type="scientific">Neorhizobium huautlense</name>
    <dbReference type="NCBI Taxonomy" id="67774"/>
    <lineage>
        <taxon>Bacteria</taxon>
        <taxon>Pseudomonadati</taxon>
        <taxon>Pseudomonadota</taxon>
        <taxon>Alphaproteobacteria</taxon>
        <taxon>Hyphomicrobiales</taxon>
        <taxon>Rhizobiaceae</taxon>
        <taxon>Rhizobium/Agrobacterium group</taxon>
        <taxon>Neorhizobium</taxon>
    </lineage>
</organism>
<name>A0ABT9PZ46_9HYPH</name>
<keyword evidence="4" id="KW-1185">Reference proteome</keyword>
<comment type="function">
    <text evidence="2">Antitoxin component of a type II toxin-antitoxin (TA) system.</text>
</comment>
<reference evidence="3 4" key="1">
    <citation type="submission" date="2023-07" db="EMBL/GenBank/DDBJ databases">
        <title>Sorghum-associated microbial communities from plants grown in Nebraska, USA.</title>
        <authorList>
            <person name="Schachtman D."/>
        </authorList>
    </citation>
    <scope>NUCLEOTIDE SEQUENCE [LARGE SCALE GENOMIC DNA]</scope>
    <source>
        <strain evidence="3 4">DS1307</strain>
    </source>
</reference>
<dbReference type="Pfam" id="PF02604">
    <property type="entry name" value="PhdYeFM_antitox"/>
    <property type="match status" value="1"/>
</dbReference>
<evidence type="ECO:0000313" key="3">
    <source>
        <dbReference type="EMBL" id="MDP9839391.1"/>
    </source>
</evidence>
<sequence length="60" mass="6750">MKTVSMQEAREDLARLLEDAAKGKPFVVQQEGKPSLKVLGVEEIDDLFLYKNPHDTAHPD</sequence>
<dbReference type="Proteomes" id="UP001241472">
    <property type="component" value="Unassembled WGS sequence"/>
</dbReference>
<dbReference type="RefSeq" id="WP_306837908.1">
    <property type="nucleotide sequence ID" value="NZ_JAUSRF010000015.1"/>
</dbReference>
<accession>A0ABT9PZ46</accession>
<protein>
    <recommendedName>
        <fullName evidence="2">Antitoxin</fullName>
    </recommendedName>
</protein>
<proteinExistence type="inferred from homology"/>